<dbReference type="Pfam" id="PF00076">
    <property type="entry name" value="RRM_1"/>
    <property type="match status" value="2"/>
</dbReference>
<feature type="region of interest" description="Disordered" evidence="4">
    <location>
        <begin position="1"/>
        <end position="160"/>
    </location>
</feature>
<keyword evidence="3" id="KW-0694">RNA-binding</keyword>
<feature type="compositionally biased region" description="Basic and acidic residues" evidence="4">
    <location>
        <begin position="144"/>
        <end position="160"/>
    </location>
</feature>
<dbReference type="PANTHER" id="PTHR48033">
    <property type="entry name" value="RNA-BINDING (RRM/RBD/RNP MOTIFS) FAMILY PROTEIN"/>
    <property type="match status" value="1"/>
</dbReference>
<dbReference type="InterPro" id="IPR000504">
    <property type="entry name" value="RRM_dom"/>
</dbReference>
<feature type="domain" description="RRM" evidence="5">
    <location>
        <begin position="354"/>
        <end position="427"/>
    </location>
</feature>
<proteinExistence type="predicted"/>
<dbReference type="GO" id="GO:0000785">
    <property type="term" value="C:chromatin"/>
    <property type="evidence" value="ECO:0007669"/>
    <property type="project" value="TreeGrafter"/>
</dbReference>
<dbReference type="CDD" id="cd00590">
    <property type="entry name" value="RRM_SF"/>
    <property type="match status" value="1"/>
</dbReference>
<dbReference type="OrthoDB" id="2020831at2759"/>
<evidence type="ECO:0000259" key="5">
    <source>
        <dbReference type="PROSITE" id="PS50102"/>
    </source>
</evidence>
<keyword evidence="2" id="KW-0539">Nucleus</keyword>
<dbReference type="GO" id="GO:0010468">
    <property type="term" value="P:regulation of gene expression"/>
    <property type="evidence" value="ECO:0007669"/>
    <property type="project" value="TreeGrafter"/>
</dbReference>
<keyword evidence="7" id="KW-1185">Reference proteome</keyword>
<evidence type="ECO:0000256" key="2">
    <source>
        <dbReference type="ARBA" id="ARBA00023242"/>
    </source>
</evidence>
<accession>A0A1Q9CLJ5</accession>
<dbReference type="InterPro" id="IPR035979">
    <property type="entry name" value="RBD_domain_sf"/>
</dbReference>
<dbReference type="AlphaFoldDB" id="A0A1Q9CLJ5"/>
<dbReference type="InterPro" id="IPR012677">
    <property type="entry name" value="Nucleotide-bd_a/b_plait_sf"/>
</dbReference>
<feature type="compositionally biased region" description="Basic and acidic residues" evidence="4">
    <location>
        <begin position="83"/>
        <end position="97"/>
    </location>
</feature>
<dbReference type="GO" id="GO:0005654">
    <property type="term" value="C:nucleoplasm"/>
    <property type="evidence" value="ECO:0007669"/>
    <property type="project" value="TreeGrafter"/>
</dbReference>
<dbReference type="SMART" id="SM00360">
    <property type="entry name" value="RRM"/>
    <property type="match status" value="2"/>
</dbReference>
<feature type="compositionally biased region" description="Basic residues" evidence="4">
    <location>
        <begin position="54"/>
        <end position="69"/>
    </location>
</feature>
<evidence type="ECO:0000313" key="7">
    <source>
        <dbReference type="Proteomes" id="UP000186817"/>
    </source>
</evidence>
<dbReference type="Proteomes" id="UP000186817">
    <property type="component" value="Unassembled WGS sequence"/>
</dbReference>
<dbReference type="SUPFAM" id="SSF54928">
    <property type="entry name" value="RNA-binding domain, RBD"/>
    <property type="match status" value="2"/>
</dbReference>
<evidence type="ECO:0000256" key="3">
    <source>
        <dbReference type="PROSITE-ProRule" id="PRU00176"/>
    </source>
</evidence>
<protein>
    <submittedName>
        <fullName evidence="6">Polyadenylate-binding protein, cytoplasmic and nuclear</fullName>
    </submittedName>
</protein>
<evidence type="ECO:0000313" key="6">
    <source>
        <dbReference type="EMBL" id="OLP83803.1"/>
    </source>
</evidence>
<name>A0A1Q9CLJ5_SYMMI</name>
<organism evidence="6 7">
    <name type="scientific">Symbiodinium microadriaticum</name>
    <name type="common">Dinoflagellate</name>
    <name type="synonym">Zooxanthella microadriatica</name>
    <dbReference type="NCBI Taxonomy" id="2951"/>
    <lineage>
        <taxon>Eukaryota</taxon>
        <taxon>Sar</taxon>
        <taxon>Alveolata</taxon>
        <taxon>Dinophyceae</taxon>
        <taxon>Suessiales</taxon>
        <taxon>Symbiodiniaceae</taxon>
        <taxon>Symbiodinium</taxon>
    </lineage>
</organism>
<dbReference type="PROSITE" id="PS50102">
    <property type="entry name" value="RRM"/>
    <property type="match status" value="2"/>
</dbReference>
<feature type="domain" description="RRM" evidence="5">
    <location>
        <begin position="470"/>
        <end position="552"/>
    </location>
</feature>
<gene>
    <name evidence="6" type="primary">PAB1</name>
    <name evidence="6" type="ORF">AK812_SmicGene35391</name>
</gene>
<evidence type="ECO:0000256" key="1">
    <source>
        <dbReference type="ARBA" id="ARBA00004123"/>
    </source>
</evidence>
<sequence>MKGKGTVPRARYPTYQPHRREPSSFSTTRPLPQEDAAYSHPPIGGSRYQPARAGRSRSPPRRGKGKGPRAGRSSAFPPMQVKLRHEGVLRTVSRDGASEPISEGARSAYPPQQVRRLPRPRKGVLQTRPRDEPPEPVTEGSLHPGEHLRSHEQGDWRSEEDGAVGETYATELAELDGGVDNEGELFAAEMADADGGVGNEGLDKSRGVFSAAEMEEGDGDVDNEGELFAAEMAEADGGVGNEGVFSAAEMEEGDGGVGNEGELFAAEMADADGGVGNEGVFSAAEMAEVDAAVDNEGEFKAAEMAEADGGVGNEGAAGLATSAKAAPAAHVRLHGLPSKPLPAGRAWQEGNPTNRISIAGIPQGTDAMVLGTFFSTFGEVRCVDVPSDSGGAAFIEFARAAEAEAACSCPTGLQLDGIQLDCHLAPPEEDFVHVPDPWADWQPFSKGKGKKGFFGKGKGKARNSSDLDEPKLFVGSVPAGSTEEELKKHFEEKFGQVTEMKLIYNEFNEFRGFGFVTFKDLDVARSVLDNSETNMFQGTWLDCKVPINNSEEQRKWKRHAETSVSVQKLPPTVTEAALRECFQAYGKIHKADPNSV</sequence>
<dbReference type="EMBL" id="LSRX01001091">
    <property type="protein sequence ID" value="OLP83803.1"/>
    <property type="molecule type" value="Genomic_DNA"/>
</dbReference>
<comment type="subcellular location">
    <subcellularLocation>
        <location evidence="1">Nucleus</location>
    </subcellularLocation>
</comment>
<evidence type="ECO:0000256" key="4">
    <source>
        <dbReference type="SAM" id="MobiDB-lite"/>
    </source>
</evidence>
<comment type="caution">
    <text evidence="6">The sequence shown here is derived from an EMBL/GenBank/DDBJ whole genome shotgun (WGS) entry which is preliminary data.</text>
</comment>
<reference evidence="6 7" key="1">
    <citation type="submission" date="2016-02" db="EMBL/GenBank/DDBJ databases">
        <title>Genome analysis of coral dinoflagellate symbionts highlights evolutionary adaptations to a symbiotic lifestyle.</title>
        <authorList>
            <person name="Aranda M."/>
            <person name="Li Y."/>
            <person name="Liew Y.J."/>
            <person name="Baumgarten S."/>
            <person name="Simakov O."/>
            <person name="Wilson M."/>
            <person name="Piel J."/>
            <person name="Ashoor H."/>
            <person name="Bougouffa S."/>
            <person name="Bajic V.B."/>
            <person name="Ryu T."/>
            <person name="Ravasi T."/>
            <person name="Bayer T."/>
            <person name="Micklem G."/>
            <person name="Kim H."/>
            <person name="Bhak J."/>
            <person name="Lajeunesse T.C."/>
            <person name="Voolstra C.R."/>
        </authorList>
    </citation>
    <scope>NUCLEOTIDE SEQUENCE [LARGE SCALE GENOMIC DNA]</scope>
    <source>
        <strain evidence="6 7">CCMP2467</strain>
    </source>
</reference>
<dbReference type="Gene3D" id="3.30.70.330">
    <property type="match status" value="2"/>
</dbReference>
<dbReference type="GO" id="GO:0003723">
    <property type="term" value="F:RNA binding"/>
    <property type="evidence" value="ECO:0007669"/>
    <property type="project" value="UniProtKB-UniRule"/>
</dbReference>
<dbReference type="PANTHER" id="PTHR48033:SF10">
    <property type="entry name" value="RNA-BINDING PROTEIN SQUID"/>
    <property type="match status" value="1"/>
</dbReference>